<keyword evidence="1" id="KW-0808">Transferase</keyword>
<dbReference type="SUPFAM" id="SSF52777">
    <property type="entry name" value="CoA-dependent acyltransferases"/>
    <property type="match status" value="1"/>
</dbReference>
<dbReference type="InterPro" id="IPR051504">
    <property type="entry name" value="Plant_metabolite_acyltrans"/>
</dbReference>
<dbReference type="Proteomes" id="UP001085076">
    <property type="component" value="Miscellaneous, Linkage group lg06"/>
</dbReference>
<keyword evidence="2" id="KW-0012">Acyltransferase</keyword>
<keyword evidence="4" id="KW-1185">Reference proteome</keyword>
<dbReference type="EMBL" id="JAGGNH010000006">
    <property type="protein sequence ID" value="KAJ0968818.1"/>
    <property type="molecule type" value="Genomic_DNA"/>
</dbReference>
<proteinExistence type="predicted"/>
<sequence length="442" mass="48584">MAMASFSVRVLDQCQISPPRSTDSRHPLDLTFFDIMWMCNGAVSRLFFYDHPHPIADFTASVLPPLKSSLSATLHHFYPLAGRFRRSAEDNTKFQLRYSDGDFVPFTVTECTDGDFTDVSGYHDRSPSKLQPLVSHLHVGFSDADPLLAVQVTVFPNKGFVVGVKISHVACDGRSFMHFVRSWAATCRGEPSVEPLPSFDRTIVSIPETLSVASPDDVKEYYDSIPDAPKPATPSEPIVMRSFKFGKRDIEKLKQRVPFRSSSFMVACACAWVSLLKARGAYYTGGEKRTKLIFPADSRERLNPPKSPAYFGNCIRPCFTDAVEGDLLGEDGLVVACEAIGRAIKELEGGVFNGWEKWRENFASAEKPMAVAGSPKFGAYGVDFGWGRPVKVDLAGLVECLGVISLSENRDEEGGVELGISLVESEMNVFSSSVSDAVNRGC</sequence>
<organism evidence="3 4">
    <name type="scientific">Dioscorea zingiberensis</name>
    <dbReference type="NCBI Taxonomy" id="325984"/>
    <lineage>
        <taxon>Eukaryota</taxon>
        <taxon>Viridiplantae</taxon>
        <taxon>Streptophyta</taxon>
        <taxon>Embryophyta</taxon>
        <taxon>Tracheophyta</taxon>
        <taxon>Spermatophyta</taxon>
        <taxon>Magnoliopsida</taxon>
        <taxon>Liliopsida</taxon>
        <taxon>Dioscoreales</taxon>
        <taxon>Dioscoreaceae</taxon>
        <taxon>Dioscorea</taxon>
    </lineage>
</organism>
<dbReference type="Pfam" id="PF02458">
    <property type="entry name" value="Transferase"/>
    <property type="match status" value="1"/>
</dbReference>
<reference evidence="3" key="2">
    <citation type="journal article" date="2022" name="Hortic Res">
        <title>The genome of Dioscorea zingiberensis sheds light on the biosynthesis, origin and evolution of the medicinally important diosgenin saponins.</title>
        <authorList>
            <person name="Li Y."/>
            <person name="Tan C."/>
            <person name="Li Z."/>
            <person name="Guo J."/>
            <person name="Li S."/>
            <person name="Chen X."/>
            <person name="Wang C."/>
            <person name="Dai X."/>
            <person name="Yang H."/>
            <person name="Song W."/>
            <person name="Hou L."/>
            <person name="Xu J."/>
            <person name="Tong Z."/>
            <person name="Xu A."/>
            <person name="Yuan X."/>
            <person name="Wang W."/>
            <person name="Yang Q."/>
            <person name="Chen L."/>
            <person name="Sun Z."/>
            <person name="Wang K."/>
            <person name="Pan B."/>
            <person name="Chen J."/>
            <person name="Bao Y."/>
            <person name="Liu F."/>
            <person name="Qi X."/>
            <person name="Gang D.R."/>
            <person name="Wen J."/>
            <person name="Li J."/>
        </authorList>
    </citation>
    <scope>NUCLEOTIDE SEQUENCE</scope>
    <source>
        <strain evidence="3">Dzin_1.0</strain>
    </source>
</reference>
<dbReference type="OrthoDB" id="1862401at2759"/>
<reference evidence="3" key="1">
    <citation type="submission" date="2021-03" db="EMBL/GenBank/DDBJ databases">
        <authorList>
            <person name="Li Z."/>
            <person name="Yang C."/>
        </authorList>
    </citation>
    <scope>NUCLEOTIDE SEQUENCE</scope>
    <source>
        <strain evidence="3">Dzin_1.0</strain>
        <tissue evidence="3">Leaf</tissue>
    </source>
</reference>
<dbReference type="AlphaFoldDB" id="A0A9D5C9B1"/>
<comment type="caution">
    <text evidence="3">The sequence shown here is derived from an EMBL/GenBank/DDBJ whole genome shotgun (WGS) entry which is preliminary data.</text>
</comment>
<gene>
    <name evidence="3" type="ORF">J5N97_021695</name>
</gene>
<dbReference type="Gene3D" id="3.30.559.10">
    <property type="entry name" value="Chloramphenicol acetyltransferase-like domain"/>
    <property type="match status" value="2"/>
</dbReference>
<evidence type="ECO:0000313" key="4">
    <source>
        <dbReference type="Proteomes" id="UP001085076"/>
    </source>
</evidence>
<accession>A0A9D5C9B1</accession>
<protein>
    <submittedName>
        <fullName evidence="3">Uncharacterized protein</fullName>
    </submittedName>
</protein>
<dbReference type="GO" id="GO:0016747">
    <property type="term" value="F:acyltransferase activity, transferring groups other than amino-acyl groups"/>
    <property type="evidence" value="ECO:0007669"/>
    <property type="project" value="UniProtKB-ARBA"/>
</dbReference>
<evidence type="ECO:0000256" key="1">
    <source>
        <dbReference type="ARBA" id="ARBA00022679"/>
    </source>
</evidence>
<dbReference type="InterPro" id="IPR023213">
    <property type="entry name" value="CAT-like_dom_sf"/>
</dbReference>
<name>A0A9D5C9B1_9LILI</name>
<dbReference type="PANTHER" id="PTHR31625">
    <property type="match status" value="1"/>
</dbReference>
<evidence type="ECO:0000256" key="2">
    <source>
        <dbReference type="ARBA" id="ARBA00023315"/>
    </source>
</evidence>
<evidence type="ECO:0000313" key="3">
    <source>
        <dbReference type="EMBL" id="KAJ0968818.1"/>
    </source>
</evidence>